<sequence length="120" mass="12981">MPKIRKLGQLTDLMGMVQKKVPLSVDMALNCRPFRGKKPTAQNPISPAVSLTPQGSEAPQPRCASRPQSSKREVGKREQKPVIARRETLPSASQAEFTSTTLSSTVPNGHASHVIAPWGL</sequence>
<reference evidence="2 3" key="1">
    <citation type="submission" date="2023-05" db="EMBL/GenBank/DDBJ databases">
        <title>B98-5 Cell Line De Novo Hybrid Assembly: An Optical Mapping Approach.</title>
        <authorList>
            <person name="Kananen K."/>
            <person name="Auerbach J.A."/>
            <person name="Kautto E."/>
            <person name="Blachly J.S."/>
        </authorList>
    </citation>
    <scope>NUCLEOTIDE SEQUENCE [LARGE SCALE GENOMIC DNA]</scope>
    <source>
        <strain evidence="2">B95-8</strain>
        <tissue evidence="2">Cell line</tissue>
    </source>
</reference>
<comment type="caution">
    <text evidence="2">The sequence shown here is derived from an EMBL/GenBank/DDBJ whole genome shotgun (WGS) entry which is preliminary data.</text>
</comment>
<dbReference type="EMBL" id="JASSZA010000004">
    <property type="protein sequence ID" value="KAK2113608.1"/>
    <property type="molecule type" value="Genomic_DNA"/>
</dbReference>
<feature type="compositionally biased region" description="Basic and acidic residues" evidence="1">
    <location>
        <begin position="70"/>
        <end position="88"/>
    </location>
</feature>
<evidence type="ECO:0000313" key="3">
    <source>
        <dbReference type="Proteomes" id="UP001266305"/>
    </source>
</evidence>
<feature type="compositionally biased region" description="Polar residues" evidence="1">
    <location>
        <begin position="90"/>
        <end position="107"/>
    </location>
</feature>
<keyword evidence="3" id="KW-1185">Reference proteome</keyword>
<dbReference type="Proteomes" id="UP001266305">
    <property type="component" value="Unassembled WGS sequence"/>
</dbReference>
<proteinExistence type="predicted"/>
<protein>
    <submittedName>
        <fullName evidence="2">Uncharacterized protein</fullName>
    </submittedName>
</protein>
<organism evidence="2 3">
    <name type="scientific">Saguinus oedipus</name>
    <name type="common">Cotton-top tamarin</name>
    <name type="synonym">Oedipomidas oedipus</name>
    <dbReference type="NCBI Taxonomy" id="9490"/>
    <lineage>
        <taxon>Eukaryota</taxon>
        <taxon>Metazoa</taxon>
        <taxon>Chordata</taxon>
        <taxon>Craniata</taxon>
        <taxon>Vertebrata</taxon>
        <taxon>Euteleostomi</taxon>
        <taxon>Mammalia</taxon>
        <taxon>Eutheria</taxon>
        <taxon>Euarchontoglires</taxon>
        <taxon>Primates</taxon>
        <taxon>Haplorrhini</taxon>
        <taxon>Platyrrhini</taxon>
        <taxon>Cebidae</taxon>
        <taxon>Callitrichinae</taxon>
        <taxon>Saguinus</taxon>
    </lineage>
</organism>
<evidence type="ECO:0000256" key="1">
    <source>
        <dbReference type="SAM" id="MobiDB-lite"/>
    </source>
</evidence>
<evidence type="ECO:0000313" key="2">
    <source>
        <dbReference type="EMBL" id="KAK2113608.1"/>
    </source>
</evidence>
<accession>A0ABQ9VW32</accession>
<gene>
    <name evidence="2" type="ORF">P7K49_007874</name>
</gene>
<name>A0ABQ9VW32_SAGOE</name>
<feature type="compositionally biased region" description="Polar residues" evidence="1">
    <location>
        <begin position="40"/>
        <end position="57"/>
    </location>
</feature>
<feature type="region of interest" description="Disordered" evidence="1">
    <location>
        <begin position="34"/>
        <end position="120"/>
    </location>
</feature>